<keyword evidence="1" id="KW-0805">Transcription regulation</keyword>
<dbReference type="SMART" id="SM00342">
    <property type="entry name" value="HTH_ARAC"/>
    <property type="match status" value="1"/>
</dbReference>
<protein>
    <submittedName>
        <fullName evidence="5">AraC family transcriptional regulator</fullName>
    </submittedName>
</protein>
<dbReference type="PANTHER" id="PTHR43280">
    <property type="entry name" value="ARAC-FAMILY TRANSCRIPTIONAL REGULATOR"/>
    <property type="match status" value="1"/>
</dbReference>
<keyword evidence="2" id="KW-0238">DNA-binding</keyword>
<keyword evidence="6" id="KW-1185">Reference proteome</keyword>
<dbReference type="PROSITE" id="PS01124">
    <property type="entry name" value="HTH_ARAC_FAMILY_2"/>
    <property type="match status" value="1"/>
</dbReference>
<evidence type="ECO:0000259" key="4">
    <source>
        <dbReference type="PROSITE" id="PS01124"/>
    </source>
</evidence>
<feature type="domain" description="HTH araC/xylS-type" evidence="4">
    <location>
        <begin position="184"/>
        <end position="282"/>
    </location>
</feature>
<dbReference type="RefSeq" id="WP_326086982.1">
    <property type="nucleotide sequence ID" value="NZ_JARLKZ010000005.1"/>
</dbReference>
<gene>
    <name evidence="5" type="ORF">P4H66_07715</name>
</gene>
<accession>A0ABU6GK17</accession>
<evidence type="ECO:0000313" key="5">
    <source>
        <dbReference type="EMBL" id="MEC0239744.1"/>
    </source>
</evidence>
<organism evidence="5 6">
    <name type="scientific">Paenibacillus dokdonensis</name>
    <dbReference type="NCBI Taxonomy" id="2567944"/>
    <lineage>
        <taxon>Bacteria</taxon>
        <taxon>Bacillati</taxon>
        <taxon>Bacillota</taxon>
        <taxon>Bacilli</taxon>
        <taxon>Bacillales</taxon>
        <taxon>Paenibacillaceae</taxon>
        <taxon>Paenibacillus</taxon>
    </lineage>
</organism>
<dbReference type="InterPro" id="IPR009057">
    <property type="entry name" value="Homeodomain-like_sf"/>
</dbReference>
<evidence type="ECO:0000256" key="1">
    <source>
        <dbReference type="ARBA" id="ARBA00023015"/>
    </source>
</evidence>
<proteinExistence type="predicted"/>
<dbReference type="SUPFAM" id="SSF46689">
    <property type="entry name" value="Homeodomain-like"/>
    <property type="match status" value="2"/>
</dbReference>
<dbReference type="SUPFAM" id="SSF51215">
    <property type="entry name" value="Regulatory protein AraC"/>
    <property type="match status" value="1"/>
</dbReference>
<comment type="caution">
    <text evidence="5">The sequence shown here is derived from an EMBL/GenBank/DDBJ whole genome shotgun (WGS) entry which is preliminary data.</text>
</comment>
<dbReference type="InterPro" id="IPR018060">
    <property type="entry name" value="HTH_AraC"/>
</dbReference>
<dbReference type="PANTHER" id="PTHR43280:SF2">
    <property type="entry name" value="HTH-TYPE TRANSCRIPTIONAL REGULATOR EXSA"/>
    <property type="match status" value="1"/>
</dbReference>
<evidence type="ECO:0000313" key="6">
    <source>
        <dbReference type="Proteomes" id="UP001344632"/>
    </source>
</evidence>
<dbReference type="EMBL" id="JARLKZ010000005">
    <property type="protein sequence ID" value="MEC0239744.1"/>
    <property type="molecule type" value="Genomic_DNA"/>
</dbReference>
<evidence type="ECO:0000256" key="2">
    <source>
        <dbReference type="ARBA" id="ARBA00023125"/>
    </source>
</evidence>
<evidence type="ECO:0000256" key="3">
    <source>
        <dbReference type="ARBA" id="ARBA00023163"/>
    </source>
</evidence>
<dbReference type="InterPro" id="IPR037923">
    <property type="entry name" value="HTH-like"/>
</dbReference>
<sequence length="286" mass="33924">MKKLSDITPHVGDFMHYLYDGSSNEQLRTGSVYAMHLFLDGPGEMEIEGMIYPIERFTLIFLRPTQPHAFRISPKHPLPSINIYFDLWDNQHPASLNRSFIYAPNEFNFDHMAKEQECDELKQLPSVFRLRDHPQLLDTFMMMTRSINDFKYYQSETANSFMYIWILSWFNALHVKQPSDYRILRLLDYLNNHPEQGQSIETWSDYCGLKRTYFHELFLRETGLTPKAYHHELVMKRAASLIRETDLSVTAIAEKLKYPSIHPFSRHFNDFFGISPSQYRIRHGRI</sequence>
<name>A0ABU6GK17_9BACL</name>
<keyword evidence="3" id="KW-0804">Transcription</keyword>
<dbReference type="Proteomes" id="UP001344632">
    <property type="component" value="Unassembled WGS sequence"/>
</dbReference>
<dbReference type="Gene3D" id="1.10.10.60">
    <property type="entry name" value="Homeodomain-like"/>
    <property type="match status" value="2"/>
</dbReference>
<reference evidence="5 6" key="1">
    <citation type="submission" date="2023-03" db="EMBL/GenBank/DDBJ databases">
        <title>Bacillus Genome Sequencing.</title>
        <authorList>
            <person name="Dunlap C."/>
        </authorList>
    </citation>
    <scope>NUCLEOTIDE SEQUENCE [LARGE SCALE GENOMIC DNA]</scope>
    <source>
        <strain evidence="5 6">BD-525</strain>
    </source>
</reference>
<dbReference type="Pfam" id="PF12833">
    <property type="entry name" value="HTH_18"/>
    <property type="match status" value="1"/>
</dbReference>